<keyword evidence="9" id="KW-0472">Membrane</keyword>
<name>A0AAV2R5J6_MEGNR</name>
<evidence type="ECO:0000256" key="4">
    <source>
        <dbReference type="ARBA" id="ARBA00022729"/>
    </source>
</evidence>
<dbReference type="InterPro" id="IPR050174">
    <property type="entry name" value="Protocadherin/Cadherin-CA"/>
</dbReference>
<dbReference type="Proteomes" id="UP001497623">
    <property type="component" value="Unassembled WGS sequence"/>
</dbReference>
<dbReference type="FunFam" id="2.60.40.60:FF:000058">
    <property type="entry name" value="FAT atypical cadherin 3"/>
    <property type="match status" value="1"/>
</dbReference>
<dbReference type="PANTHER" id="PTHR24028">
    <property type="entry name" value="CADHERIN-87A"/>
    <property type="match status" value="1"/>
</dbReference>
<feature type="non-terminal residue" evidence="14">
    <location>
        <position position="853"/>
    </location>
</feature>
<dbReference type="FunFam" id="2.60.40.60:FF:000275">
    <property type="entry name" value="Si:dkey-30k22.7"/>
    <property type="match status" value="1"/>
</dbReference>
<evidence type="ECO:0000259" key="13">
    <source>
        <dbReference type="PROSITE" id="PS50268"/>
    </source>
</evidence>
<dbReference type="InterPro" id="IPR015919">
    <property type="entry name" value="Cadherin-like_sf"/>
</dbReference>
<keyword evidence="7" id="KW-0130">Cell adhesion</keyword>
<dbReference type="GO" id="GO:0007156">
    <property type="term" value="P:homophilic cell adhesion via plasma membrane adhesion molecules"/>
    <property type="evidence" value="ECO:0007669"/>
    <property type="project" value="InterPro"/>
</dbReference>
<evidence type="ECO:0000256" key="3">
    <source>
        <dbReference type="ARBA" id="ARBA00022692"/>
    </source>
</evidence>
<evidence type="ECO:0000256" key="8">
    <source>
        <dbReference type="ARBA" id="ARBA00022989"/>
    </source>
</evidence>
<evidence type="ECO:0000256" key="12">
    <source>
        <dbReference type="PROSITE-ProRule" id="PRU00043"/>
    </source>
</evidence>
<keyword evidence="10" id="KW-1015">Disulfide bond</keyword>
<dbReference type="PROSITE" id="PS00232">
    <property type="entry name" value="CADHERIN_1"/>
    <property type="match status" value="5"/>
</dbReference>
<keyword evidence="3" id="KW-0812">Transmembrane</keyword>
<feature type="domain" description="Cadherin" evidence="13">
    <location>
        <begin position="670"/>
        <end position="769"/>
    </location>
</feature>
<evidence type="ECO:0000256" key="5">
    <source>
        <dbReference type="ARBA" id="ARBA00022737"/>
    </source>
</evidence>
<gene>
    <name evidence="14" type="ORF">MNOR_LOCUS19815</name>
</gene>
<evidence type="ECO:0000256" key="6">
    <source>
        <dbReference type="ARBA" id="ARBA00022837"/>
    </source>
</evidence>
<proteinExistence type="predicted"/>
<dbReference type="Gene3D" id="2.60.40.60">
    <property type="entry name" value="Cadherins"/>
    <property type="match status" value="8"/>
</dbReference>
<evidence type="ECO:0000313" key="15">
    <source>
        <dbReference type="Proteomes" id="UP001497623"/>
    </source>
</evidence>
<sequence length="853" mass="94945">HNITVRAEDPLSGLYIDALVQVSVEDVNDNAPKFGQNIILTHMSEASYIGYEIVQVKAEDLDEGLSGVVRYRCTSNCNHFTINPETGWLTLKSSVDAEQQDLYIMGVEAYDLGLPNKFSFASLHINVVDLNDNPPSWPKSQYDCQVSPNAVEGHVITALRAHDADVTQLEPLHYRIHSGDPANIFTMDDISGVVRVANSDKLQNIKFVNLNISASDDVHISFTQLQISLISGNLHAPRFHQPVFEGSIQENLEAGALVLTLSAEDMDDREANLQFKIIYQSQHEGFTINQEGKLFTALPLDREELNLHIIHVSVMDEGGKSDFAKVRITIDDTNDNAPKFILSEYQGNIPTNMAEGSSILQVTATDADDGINSHIVYEIYESTSSQVTKLFSIDPASGIISLADNPGGRENEFFQFFIHAEDRGSPQFSCDVPVSIFFLPVHEQPPNCPHPYQQFFLKEDAHLGSVITTLWSNGPQKVKYYITAESQSNEMWQESDLVPRNVRYFTISHLGDITLQLPVDREASREHQIVISNQTNSNPPIVDYMTISIIIMDVNDCPPVFSSSSYEILIAENSEIGATVTVITASDNDEGKNGKVFYSIENSEDYEIPSIFKMNKETGALILTSALDREIRSIYTFTIIATDNGSPSLTANTEVNVIVKDFNDNPPIFTQNRYESTVAEDIKVGKNILQVETTDADEYLESLVYFVTSGDPSGHFTVDNYGYISVVKPIDREKQEYFEFTVATTDGSFTANTSVAIIVTDVNDNGPKCKENFYEQEISEGSPVGTYILSIESSDADIGVAGQSRYKLSGSRAENFIIDQMTGELSTARLLDREDQDSYELTVVVEDWEHPEW</sequence>
<feature type="domain" description="Cadherin" evidence="13">
    <location>
        <begin position="138"/>
        <end position="239"/>
    </location>
</feature>
<feature type="domain" description="Cadherin" evidence="13">
    <location>
        <begin position="770"/>
        <end position="847"/>
    </location>
</feature>
<comment type="caution">
    <text evidence="14">The sequence shown here is derived from an EMBL/GenBank/DDBJ whole genome shotgun (WGS) entry which is preliminary data.</text>
</comment>
<dbReference type="SMART" id="SM00112">
    <property type="entry name" value="CA"/>
    <property type="match status" value="8"/>
</dbReference>
<dbReference type="PANTHER" id="PTHR24028:SF263">
    <property type="entry name" value="CADHERIN-RELATED FAMILY MEMBER 1"/>
    <property type="match status" value="1"/>
</dbReference>
<dbReference type="AlphaFoldDB" id="A0AAV2R5J6"/>
<keyword evidence="8" id="KW-1133">Transmembrane helix</keyword>
<feature type="non-terminal residue" evidence="14">
    <location>
        <position position="1"/>
    </location>
</feature>
<accession>A0AAV2R5J6</accession>
<evidence type="ECO:0000256" key="11">
    <source>
        <dbReference type="ARBA" id="ARBA00023180"/>
    </source>
</evidence>
<dbReference type="PROSITE" id="PS50268">
    <property type="entry name" value="CADHERIN_2"/>
    <property type="match status" value="9"/>
</dbReference>
<feature type="domain" description="Cadherin" evidence="13">
    <location>
        <begin position="35"/>
        <end position="137"/>
    </location>
</feature>
<organism evidence="14 15">
    <name type="scientific">Meganyctiphanes norvegica</name>
    <name type="common">Northern krill</name>
    <name type="synonym">Thysanopoda norvegica</name>
    <dbReference type="NCBI Taxonomy" id="48144"/>
    <lineage>
        <taxon>Eukaryota</taxon>
        <taxon>Metazoa</taxon>
        <taxon>Ecdysozoa</taxon>
        <taxon>Arthropoda</taxon>
        <taxon>Crustacea</taxon>
        <taxon>Multicrustacea</taxon>
        <taxon>Malacostraca</taxon>
        <taxon>Eumalacostraca</taxon>
        <taxon>Eucarida</taxon>
        <taxon>Euphausiacea</taxon>
        <taxon>Euphausiidae</taxon>
        <taxon>Meganyctiphanes</taxon>
    </lineage>
</organism>
<feature type="domain" description="Cadherin" evidence="13">
    <location>
        <begin position="341"/>
        <end position="448"/>
    </location>
</feature>
<dbReference type="FunFam" id="2.60.40.60:FF:000024">
    <property type="entry name" value="FAT atypical cadherin 3"/>
    <property type="match status" value="2"/>
</dbReference>
<dbReference type="Pfam" id="PF00028">
    <property type="entry name" value="Cadherin"/>
    <property type="match status" value="7"/>
</dbReference>
<dbReference type="InterPro" id="IPR020894">
    <property type="entry name" value="Cadherin_CS"/>
</dbReference>
<dbReference type="PRINTS" id="PR00205">
    <property type="entry name" value="CADHERIN"/>
</dbReference>
<evidence type="ECO:0000256" key="7">
    <source>
        <dbReference type="ARBA" id="ARBA00022889"/>
    </source>
</evidence>
<keyword evidence="2" id="KW-0245">EGF-like domain</keyword>
<dbReference type="InterPro" id="IPR002126">
    <property type="entry name" value="Cadherin-like_dom"/>
</dbReference>
<dbReference type="EMBL" id="CAXKWB010014937">
    <property type="protein sequence ID" value="CAL4112189.1"/>
    <property type="molecule type" value="Genomic_DNA"/>
</dbReference>
<keyword evidence="11" id="KW-0325">Glycoprotein</keyword>
<dbReference type="FunFam" id="2.60.40.60:FF:000015">
    <property type="entry name" value="FAT atypical cadherin 1"/>
    <property type="match status" value="1"/>
</dbReference>
<keyword evidence="15" id="KW-1185">Reference proteome</keyword>
<keyword evidence="4" id="KW-0732">Signal</keyword>
<keyword evidence="5" id="KW-0677">Repeat</keyword>
<evidence type="ECO:0000256" key="10">
    <source>
        <dbReference type="ARBA" id="ARBA00023157"/>
    </source>
</evidence>
<feature type="domain" description="Cadherin" evidence="13">
    <location>
        <begin position="562"/>
        <end position="669"/>
    </location>
</feature>
<reference evidence="14 15" key="1">
    <citation type="submission" date="2024-05" db="EMBL/GenBank/DDBJ databases">
        <authorList>
            <person name="Wallberg A."/>
        </authorList>
    </citation>
    <scope>NUCLEOTIDE SEQUENCE [LARGE SCALE GENOMIC DNA]</scope>
</reference>
<dbReference type="GO" id="GO:0005886">
    <property type="term" value="C:plasma membrane"/>
    <property type="evidence" value="ECO:0007669"/>
    <property type="project" value="InterPro"/>
</dbReference>
<evidence type="ECO:0000256" key="9">
    <source>
        <dbReference type="ARBA" id="ARBA00023136"/>
    </source>
</evidence>
<dbReference type="CDD" id="cd11304">
    <property type="entry name" value="Cadherin_repeat"/>
    <property type="match status" value="8"/>
</dbReference>
<evidence type="ECO:0000313" key="14">
    <source>
        <dbReference type="EMBL" id="CAL4112189.1"/>
    </source>
</evidence>
<feature type="domain" description="Cadherin" evidence="13">
    <location>
        <begin position="240"/>
        <end position="340"/>
    </location>
</feature>
<comment type="subcellular location">
    <subcellularLocation>
        <location evidence="1">Membrane</location>
        <topology evidence="1">Single-pass membrane protein</topology>
    </subcellularLocation>
</comment>
<dbReference type="GO" id="GO:0005509">
    <property type="term" value="F:calcium ion binding"/>
    <property type="evidence" value="ECO:0007669"/>
    <property type="project" value="UniProtKB-UniRule"/>
</dbReference>
<feature type="domain" description="Cadherin" evidence="13">
    <location>
        <begin position="1"/>
        <end position="34"/>
    </location>
</feature>
<evidence type="ECO:0000256" key="2">
    <source>
        <dbReference type="ARBA" id="ARBA00022536"/>
    </source>
</evidence>
<protein>
    <recommendedName>
        <fullName evidence="13">Cadherin domain-containing protein</fullName>
    </recommendedName>
</protein>
<keyword evidence="6 12" id="KW-0106">Calcium</keyword>
<feature type="domain" description="Cadherin" evidence="13">
    <location>
        <begin position="477"/>
        <end position="561"/>
    </location>
</feature>
<dbReference type="FunFam" id="2.60.40.60:FF:000021">
    <property type="entry name" value="FAT atypical cadherin 1"/>
    <property type="match status" value="1"/>
</dbReference>
<dbReference type="SUPFAM" id="SSF49313">
    <property type="entry name" value="Cadherin-like"/>
    <property type="match status" value="8"/>
</dbReference>
<evidence type="ECO:0000256" key="1">
    <source>
        <dbReference type="ARBA" id="ARBA00004167"/>
    </source>
</evidence>